<protein>
    <recommendedName>
        <fullName evidence="3">AbiEi antitoxin C-terminal domain-containing protein</fullName>
    </recommendedName>
</protein>
<comment type="caution">
    <text evidence="1">The sequence shown here is derived from an EMBL/GenBank/DDBJ whole genome shotgun (WGS) entry which is preliminary data.</text>
</comment>
<proteinExistence type="predicted"/>
<name>A0A2M7QBN8_9BACT</name>
<dbReference type="AlphaFoldDB" id="A0A2M7QBN8"/>
<dbReference type="Proteomes" id="UP000230108">
    <property type="component" value="Unassembled WGS sequence"/>
</dbReference>
<dbReference type="EMBL" id="PFLF01000103">
    <property type="protein sequence ID" value="PIY68644.1"/>
    <property type="molecule type" value="Genomic_DNA"/>
</dbReference>
<reference evidence="2" key="1">
    <citation type="submission" date="2017-09" db="EMBL/GenBank/DDBJ databases">
        <title>Depth-based differentiation of microbial function through sediment-hosted aquifers and enrichment of novel symbionts in the deep terrestrial subsurface.</title>
        <authorList>
            <person name="Probst A.J."/>
            <person name="Ladd B."/>
            <person name="Jarett J.K."/>
            <person name="Geller-Mcgrath D.E."/>
            <person name="Sieber C.M.K."/>
            <person name="Emerson J.B."/>
            <person name="Anantharaman K."/>
            <person name="Thomas B.C."/>
            <person name="Malmstrom R."/>
            <person name="Stieglmeier M."/>
            <person name="Klingl A."/>
            <person name="Woyke T."/>
            <person name="Ryan C.M."/>
            <person name="Banfield J.F."/>
        </authorList>
    </citation>
    <scope>NUCLEOTIDE SEQUENCE [LARGE SCALE GENOMIC DNA]</scope>
</reference>
<gene>
    <name evidence="1" type="ORF">COY90_04865</name>
</gene>
<evidence type="ECO:0000313" key="1">
    <source>
        <dbReference type="EMBL" id="PIY68644.1"/>
    </source>
</evidence>
<accession>A0A2M7QBN8</accession>
<evidence type="ECO:0000313" key="2">
    <source>
        <dbReference type="Proteomes" id="UP000230108"/>
    </source>
</evidence>
<sequence length="195" mass="22379">MQSYSTTNILLDLKQKGISLFTLNDFSRIFSITNRNSLSKRIQSLEQKKLIRRLINGKYALSISPVSEFKIAQFILSPSYISLESALSFYGIITGFPYSITSVTTKATKTYVVDKKGFTYSHISPVLLWGYERREDFLIATKEKAILDYCYLSIKGIKAPLDFEELDTTGLNKKLFLEYAHRFGDKRLLKISKQL</sequence>
<organism evidence="1 2">
    <name type="scientific">Candidatus Roizmanbacteria bacterium CG_4_10_14_0_8_um_filter_39_9</name>
    <dbReference type="NCBI Taxonomy" id="1974829"/>
    <lineage>
        <taxon>Bacteria</taxon>
        <taxon>Candidatus Roizmaniibacteriota</taxon>
    </lineage>
</organism>
<evidence type="ECO:0008006" key="3">
    <source>
        <dbReference type="Google" id="ProtNLM"/>
    </source>
</evidence>